<dbReference type="InterPro" id="IPR010916">
    <property type="entry name" value="TonB_box_CS"/>
</dbReference>
<sequence length="287" mass="29853">MDIRIATFALSALLIAGIASAPVFGQTTSAIAIITDQESYTNGDTITVTGNINANTGDGLTIQVISPTGNIVAVGQADVASDGAFETTIATGSLWSVHGAYTIKVQYGDTRSGETTIEFTAASPPDTGGTGDMEAELTSEYLFTVGEDEVGIRYDSGTNTIVAMAANLDSKSLVIEVDVANDGEIVIALPRHLIDAKDQVSDSCNADGADVAYIVLVDGEETWVTEVAREAARTLTIPVNAGAQEIEIFGTCIVPEFGTIAILILAAAIVSIIVVSGRTRLSIMPRY</sequence>
<evidence type="ECO:0008006" key="5">
    <source>
        <dbReference type="Google" id="ProtNLM"/>
    </source>
</evidence>
<feature type="chain" id="PRO_5041227173" description="PEFG-CTERM sorting domain-containing protein" evidence="2">
    <location>
        <begin position="26"/>
        <end position="287"/>
    </location>
</feature>
<evidence type="ECO:0000256" key="2">
    <source>
        <dbReference type="SAM" id="SignalP"/>
    </source>
</evidence>
<keyword evidence="1" id="KW-0812">Transmembrane</keyword>
<organism evidence="3 4">
    <name type="scientific">Geodia barretti</name>
    <name type="common">Barrett's horny sponge</name>
    <dbReference type="NCBI Taxonomy" id="519541"/>
    <lineage>
        <taxon>Eukaryota</taxon>
        <taxon>Metazoa</taxon>
        <taxon>Porifera</taxon>
        <taxon>Demospongiae</taxon>
        <taxon>Heteroscleromorpha</taxon>
        <taxon>Tetractinellida</taxon>
        <taxon>Astrophorina</taxon>
        <taxon>Geodiidae</taxon>
        <taxon>Geodia</taxon>
    </lineage>
</organism>
<dbReference type="NCBIfam" id="TIGR04296">
    <property type="entry name" value="PEFG-CTERM"/>
    <property type="match status" value="1"/>
</dbReference>
<gene>
    <name evidence="3" type="ORF">GBAR_LOCUS21819</name>
</gene>
<evidence type="ECO:0000313" key="4">
    <source>
        <dbReference type="Proteomes" id="UP001174909"/>
    </source>
</evidence>
<proteinExistence type="predicted"/>
<reference evidence="3" key="1">
    <citation type="submission" date="2023-03" db="EMBL/GenBank/DDBJ databases">
        <authorList>
            <person name="Steffen K."/>
            <person name="Cardenas P."/>
        </authorList>
    </citation>
    <scope>NUCLEOTIDE SEQUENCE</scope>
</reference>
<accession>A0AA35SZZ8</accession>
<name>A0AA35SZZ8_GEOBA</name>
<keyword evidence="2" id="KW-0732">Signal</keyword>
<dbReference type="InterPro" id="IPR027560">
    <property type="entry name" value="PEFG-CTERM"/>
</dbReference>
<feature type="transmembrane region" description="Helical" evidence="1">
    <location>
        <begin position="257"/>
        <end position="277"/>
    </location>
</feature>
<feature type="signal peptide" evidence="2">
    <location>
        <begin position="1"/>
        <end position="25"/>
    </location>
</feature>
<keyword evidence="1" id="KW-0472">Membrane</keyword>
<dbReference type="EMBL" id="CASHTH010003031">
    <property type="protein sequence ID" value="CAI8039255.1"/>
    <property type="molecule type" value="Genomic_DNA"/>
</dbReference>
<evidence type="ECO:0000313" key="3">
    <source>
        <dbReference type="EMBL" id="CAI8039255.1"/>
    </source>
</evidence>
<keyword evidence="1" id="KW-1133">Transmembrane helix</keyword>
<dbReference type="Proteomes" id="UP001174909">
    <property type="component" value="Unassembled WGS sequence"/>
</dbReference>
<keyword evidence="4" id="KW-1185">Reference proteome</keyword>
<comment type="caution">
    <text evidence="3">The sequence shown here is derived from an EMBL/GenBank/DDBJ whole genome shotgun (WGS) entry which is preliminary data.</text>
</comment>
<protein>
    <recommendedName>
        <fullName evidence="5">PEFG-CTERM sorting domain-containing protein</fullName>
    </recommendedName>
</protein>
<dbReference type="PROSITE" id="PS00430">
    <property type="entry name" value="TONB_DEPENDENT_REC_1"/>
    <property type="match status" value="1"/>
</dbReference>
<dbReference type="AlphaFoldDB" id="A0AA35SZZ8"/>
<evidence type="ECO:0000256" key="1">
    <source>
        <dbReference type="SAM" id="Phobius"/>
    </source>
</evidence>